<dbReference type="InterPro" id="IPR052168">
    <property type="entry name" value="Cytochrome_b561_oxidase"/>
</dbReference>
<dbReference type="AlphaFoldDB" id="A0A6N8SL20"/>
<dbReference type="Pfam" id="PF01292">
    <property type="entry name" value="Ni_hydr_CYTB"/>
    <property type="match status" value="1"/>
</dbReference>
<evidence type="ECO:0000256" key="6">
    <source>
        <dbReference type="ARBA" id="ARBA00022692"/>
    </source>
</evidence>
<dbReference type="EMBL" id="WUMK01000010">
    <property type="protein sequence ID" value="MXN48468.1"/>
    <property type="molecule type" value="Genomic_DNA"/>
</dbReference>
<evidence type="ECO:0000256" key="10">
    <source>
        <dbReference type="ARBA" id="ARBA00023004"/>
    </source>
</evidence>
<evidence type="ECO:0000256" key="9">
    <source>
        <dbReference type="ARBA" id="ARBA00022989"/>
    </source>
</evidence>
<keyword evidence="3" id="KW-0813">Transport</keyword>
<dbReference type="SUPFAM" id="SSF81342">
    <property type="entry name" value="Transmembrane di-heme cytochromes"/>
    <property type="match status" value="1"/>
</dbReference>
<keyword evidence="5" id="KW-0349">Heme</keyword>
<dbReference type="GO" id="GO:0046872">
    <property type="term" value="F:metal ion binding"/>
    <property type="evidence" value="ECO:0007669"/>
    <property type="project" value="UniProtKB-KW"/>
</dbReference>
<proteinExistence type="inferred from homology"/>
<dbReference type="GO" id="GO:0005886">
    <property type="term" value="C:plasma membrane"/>
    <property type="evidence" value="ECO:0007669"/>
    <property type="project" value="UniProtKB-SubCell"/>
</dbReference>
<evidence type="ECO:0000256" key="1">
    <source>
        <dbReference type="ARBA" id="ARBA00001970"/>
    </source>
</evidence>
<comment type="cofactor">
    <cofactor evidence="1">
        <name>heme b</name>
        <dbReference type="ChEBI" id="CHEBI:60344"/>
    </cofactor>
</comment>
<dbReference type="PANTHER" id="PTHR30529">
    <property type="entry name" value="CYTOCHROME B561"/>
    <property type="match status" value="1"/>
</dbReference>
<sequence length="187" mass="20789">MLRNTRTSYGTVAIVLHWTIALLFFAQIALGFLTQAVADRPRLQFDLYQWHKSFGFLILALALVRLAWSLSSIRPLPLPGVPRWETTAARTVHRLILALTIAVPMAGWMIASTSPLMIPSFVFDLVVVPDLPFTRSDAIEAFWSRTHALLAYGSGLLALAHAGAAIHHHLLRKDTTLARMFGAHTVR</sequence>
<dbReference type="OrthoDB" id="1247465at2"/>
<feature type="transmembrane region" description="Helical" evidence="13">
    <location>
        <begin position="92"/>
        <end position="111"/>
    </location>
</feature>
<dbReference type="Proteomes" id="UP000435802">
    <property type="component" value="Unassembled WGS sequence"/>
</dbReference>
<comment type="similarity">
    <text evidence="12">Belongs to the cytochrome b561 family.</text>
</comment>
<feature type="transmembrane region" description="Helical" evidence="13">
    <location>
        <begin position="53"/>
        <end position="71"/>
    </location>
</feature>
<name>A0A6N8SL20_9HYPH</name>
<dbReference type="InterPro" id="IPR011577">
    <property type="entry name" value="Cyt_b561_bac/Ni-Hgenase"/>
</dbReference>
<evidence type="ECO:0000313" key="15">
    <source>
        <dbReference type="EMBL" id="MXN48468.1"/>
    </source>
</evidence>
<evidence type="ECO:0000256" key="11">
    <source>
        <dbReference type="ARBA" id="ARBA00023136"/>
    </source>
</evidence>
<keyword evidence="4" id="KW-1003">Cell membrane</keyword>
<keyword evidence="10" id="KW-0408">Iron</keyword>
<evidence type="ECO:0000256" key="12">
    <source>
        <dbReference type="ARBA" id="ARBA00037975"/>
    </source>
</evidence>
<reference evidence="15 16" key="1">
    <citation type="submission" date="2019-12" db="EMBL/GenBank/DDBJ databases">
        <title>Shinella kummerowiae sp. nov., a symbiotic bacterium isolated from root nodules of the herbal legume Kummerowia stipulacea.</title>
        <authorList>
            <person name="Gao J."/>
        </authorList>
    </citation>
    <scope>NUCLEOTIDE SEQUENCE [LARGE SCALE GENOMIC DNA]</scope>
    <source>
        <strain evidence="15 16">CCBAU 25048</strain>
    </source>
</reference>
<evidence type="ECO:0000256" key="2">
    <source>
        <dbReference type="ARBA" id="ARBA00004651"/>
    </source>
</evidence>
<evidence type="ECO:0000259" key="14">
    <source>
        <dbReference type="Pfam" id="PF01292"/>
    </source>
</evidence>
<keyword evidence="7" id="KW-0479">Metal-binding</keyword>
<keyword evidence="16" id="KW-1185">Reference proteome</keyword>
<dbReference type="GO" id="GO:0009055">
    <property type="term" value="F:electron transfer activity"/>
    <property type="evidence" value="ECO:0007669"/>
    <property type="project" value="InterPro"/>
</dbReference>
<dbReference type="RefSeq" id="WP_160861954.1">
    <property type="nucleotide sequence ID" value="NZ_WUMK01000010.1"/>
</dbReference>
<comment type="caution">
    <text evidence="15">The sequence shown here is derived from an EMBL/GenBank/DDBJ whole genome shotgun (WGS) entry which is preliminary data.</text>
</comment>
<feature type="transmembrane region" description="Helical" evidence="13">
    <location>
        <begin position="12"/>
        <end position="33"/>
    </location>
</feature>
<dbReference type="GO" id="GO:0020037">
    <property type="term" value="F:heme binding"/>
    <property type="evidence" value="ECO:0007669"/>
    <property type="project" value="TreeGrafter"/>
</dbReference>
<organism evidence="15 16">
    <name type="scientific">Shinella kummerowiae</name>
    <dbReference type="NCBI Taxonomy" id="417745"/>
    <lineage>
        <taxon>Bacteria</taxon>
        <taxon>Pseudomonadati</taxon>
        <taxon>Pseudomonadota</taxon>
        <taxon>Alphaproteobacteria</taxon>
        <taxon>Hyphomicrobiales</taxon>
        <taxon>Rhizobiaceae</taxon>
        <taxon>Shinella</taxon>
    </lineage>
</organism>
<evidence type="ECO:0000256" key="5">
    <source>
        <dbReference type="ARBA" id="ARBA00022617"/>
    </source>
</evidence>
<evidence type="ECO:0000256" key="8">
    <source>
        <dbReference type="ARBA" id="ARBA00022982"/>
    </source>
</evidence>
<evidence type="ECO:0000313" key="16">
    <source>
        <dbReference type="Proteomes" id="UP000435802"/>
    </source>
</evidence>
<evidence type="ECO:0000256" key="13">
    <source>
        <dbReference type="SAM" id="Phobius"/>
    </source>
</evidence>
<feature type="domain" description="Cytochrome b561 bacterial/Ni-hydrogenase" evidence="14">
    <location>
        <begin position="9"/>
        <end position="182"/>
    </location>
</feature>
<dbReference type="PANTHER" id="PTHR30529:SF7">
    <property type="entry name" value="CYTOCHROME B561 BACTERIAL_NI-HYDROGENASE DOMAIN-CONTAINING PROTEIN"/>
    <property type="match status" value="1"/>
</dbReference>
<keyword evidence="9 13" id="KW-1133">Transmembrane helix</keyword>
<gene>
    <name evidence="15" type="ORF">GR138_24955</name>
</gene>
<evidence type="ECO:0000256" key="3">
    <source>
        <dbReference type="ARBA" id="ARBA00022448"/>
    </source>
</evidence>
<protein>
    <submittedName>
        <fullName evidence="15">Cytochrome b</fullName>
    </submittedName>
</protein>
<keyword evidence="6 13" id="KW-0812">Transmembrane</keyword>
<dbReference type="InterPro" id="IPR016174">
    <property type="entry name" value="Di-haem_cyt_TM"/>
</dbReference>
<comment type="subcellular location">
    <subcellularLocation>
        <location evidence="2">Cell membrane</location>
        <topology evidence="2">Multi-pass membrane protein</topology>
    </subcellularLocation>
</comment>
<accession>A0A6N8SL20</accession>
<evidence type="ECO:0000256" key="7">
    <source>
        <dbReference type="ARBA" id="ARBA00022723"/>
    </source>
</evidence>
<dbReference type="GO" id="GO:0022904">
    <property type="term" value="P:respiratory electron transport chain"/>
    <property type="evidence" value="ECO:0007669"/>
    <property type="project" value="InterPro"/>
</dbReference>
<evidence type="ECO:0000256" key="4">
    <source>
        <dbReference type="ARBA" id="ARBA00022475"/>
    </source>
</evidence>
<feature type="transmembrane region" description="Helical" evidence="13">
    <location>
        <begin position="149"/>
        <end position="171"/>
    </location>
</feature>
<keyword evidence="8" id="KW-0249">Electron transport</keyword>
<keyword evidence="11 13" id="KW-0472">Membrane</keyword>